<dbReference type="GO" id="GO:0016491">
    <property type="term" value="F:oxidoreductase activity"/>
    <property type="evidence" value="ECO:0007669"/>
    <property type="project" value="UniProtKB-KW"/>
</dbReference>
<accession>A0A1I2ZWI9</accession>
<evidence type="ECO:0000313" key="10">
    <source>
        <dbReference type="EMBL" id="SFH41996.1"/>
    </source>
</evidence>
<comment type="cofactor">
    <cofactor evidence="1">
        <name>FAD</name>
        <dbReference type="ChEBI" id="CHEBI:57692"/>
    </cofactor>
</comment>
<dbReference type="InterPro" id="IPR017896">
    <property type="entry name" value="4Fe4S_Fe-S-bd"/>
</dbReference>
<dbReference type="RefSeq" id="WP_092476262.1">
    <property type="nucleotide sequence ID" value="NZ_FOOX01000042.1"/>
</dbReference>
<dbReference type="Pfam" id="PF14691">
    <property type="entry name" value="Fer4_20"/>
    <property type="match status" value="1"/>
</dbReference>
<evidence type="ECO:0000256" key="8">
    <source>
        <dbReference type="ARBA" id="ARBA00023014"/>
    </source>
</evidence>
<evidence type="ECO:0000256" key="3">
    <source>
        <dbReference type="ARBA" id="ARBA00022485"/>
    </source>
</evidence>
<dbReference type="PANTHER" id="PTHR43498">
    <property type="entry name" value="FERREDOXIN:COB-COM HETERODISULFIDE REDUCTASE SUBUNIT A"/>
    <property type="match status" value="1"/>
</dbReference>
<dbReference type="InterPro" id="IPR023753">
    <property type="entry name" value="FAD/NAD-binding_dom"/>
</dbReference>
<reference evidence="11" key="1">
    <citation type="submission" date="2016-10" db="EMBL/GenBank/DDBJ databases">
        <authorList>
            <person name="Varghese N."/>
            <person name="Submissions S."/>
        </authorList>
    </citation>
    <scope>NUCLEOTIDE SEQUENCE [LARGE SCALE GENOMIC DNA]</scope>
    <source>
        <strain evidence="11">DSM 17038</strain>
    </source>
</reference>
<proteinExistence type="inferred from homology"/>
<comment type="similarity">
    <text evidence="2">Belongs to the HdrA family.</text>
</comment>
<evidence type="ECO:0000256" key="6">
    <source>
        <dbReference type="ARBA" id="ARBA00023002"/>
    </source>
</evidence>
<gene>
    <name evidence="10" type="ORF">SAMN05660649_05139</name>
</gene>
<dbReference type="SUPFAM" id="SSF51905">
    <property type="entry name" value="FAD/NAD(P)-binding domain"/>
    <property type="match status" value="1"/>
</dbReference>
<dbReference type="Pfam" id="PF07992">
    <property type="entry name" value="Pyr_redox_2"/>
    <property type="match status" value="2"/>
</dbReference>
<dbReference type="SUPFAM" id="SSF51971">
    <property type="entry name" value="Nucleotide-binding domain"/>
    <property type="match status" value="4"/>
</dbReference>
<evidence type="ECO:0000256" key="4">
    <source>
        <dbReference type="ARBA" id="ARBA00022723"/>
    </source>
</evidence>
<dbReference type="InterPro" id="IPR039650">
    <property type="entry name" value="HdrA-like"/>
</dbReference>
<dbReference type="PANTHER" id="PTHR43498:SF1">
    <property type="entry name" value="COB--COM HETERODISULFIDE REDUCTASE IRON-SULFUR SUBUNIT A"/>
    <property type="match status" value="1"/>
</dbReference>
<dbReference type="STRING" id="341036.SAMN05660649_05139"/>
<dbReference type="PRINTS" id="PR00469">
    <property type="entry name" value="PNDRDTASEII"/>
</dbReference>
<dbReference type="InterPro" id="IPR036188">
    <property type="entry name" value="FAD/NAD-bd_sf"/>
</dbReference>
<dbReference type="SUPFAM" id="SSF46548">
    <property type="entry name" value="alpha-helical ferredoxin"/>
    <property type="match status" value="2"/>
</dbReference>
<name>A0A1I2ZWI9_9FIRM</name>
<keyword evidence="6" id="KW-0560">Oxidoreductase</keyword>
<keyword evidence="7" id="KW-0408">Iron</keyword>
<dbReference type="InterPro" id="IPR009051">
    <property type="entry name" value="Helical_ferredxn"/>
</dbReference>
<dbReference type="Pfam" id="PF00037">
    <property type="entry name" value="Fer4"/>
    <property type="match status" value="2"/>
</dbReference>
<evidence type="ECO:0000256" key="5">
    <source>
        <dbReference type="ARBA" id="ARBA00022827"/>
    </source>
</evidence>
<dbReference type="PROSITE" id="PS51379">
    <property type="entry name" value="4FE4S_FER_2"/>
    <property type="match status" value="3"/>
</dbReference>
<dbReference type="Gene3D" id="3.40.50.720">
    <property type="entry name" value="NAD(P)-binding Rossmann-like Domain"/>
    <property type="match status" value="1"/>
</dbReference>
<dbReference type="Proteomes" id="UP000199337">
    <property type="component" value="Unassembled WGS sequence"/>
</dbReference>
<dbReference type="GO" id="GO:0046872">
    <property type="term" value="F:metal ion binding"/>
    <property type="evidence" value="ECO:0007669"/>
    <property type="project" value="UniProtKB-KW"/>
</dbReference>
<evidence type="ECO:0000256" key="7">
    <source>
        <dbReference type="ARBA" id="ARBA00023004"/>
    </source>
</evidence>
<feature type="domain" description="4Fe-4S ferredoxin-type" evidence="9">
    <location>
        <begin position="102"/>
        <end position="132"/>
    </location>
</feature>
<organism evidence="10 11">
    <name type="scientific">Desulfotruncus arcticus DSM 17038</name>
    <dbReference type="NCBI Taxonomy" id="1121424"/>
    <lineage>
        <taxon>Bacteria</taxon>
        <taxon>Bacillati</taxon>
        <taxon>Bacillota</taxon>
        <taxon>Clostridia</taxon>
        <taxon>Eubacteriales</taxon>
        <taxon>Desulfallaceae</taxon>
        <taxon>Desulfotruncus</taxon>
    </lineage>
</organism>
<keyword evidence="5" id="KW-0274">FAD</keyword>
<dbReference type="PRINTS" id="PR00368">
    <property type="entry name" value="FADPNR"/>
</dbReference>
<dbReference type="GO" id="GO:0051539">
    <property type="term" value="F:4 iron, 4 sulfur cluster binding"/>
    <property type="evidence" value="ECO:0007669"/>
    <property type="project" value="UniProtKB-KW"/>
</dbReference>
<dbReference type="SUPFAM" id="SSF54862">
    <property type="entry name" value="4Fe-4S ferredoxins"/>
    <property type="match status" value="1"/>
</dbReference>
<keyword evidence="8" id="KW-0411">Iron-sulfur</keyword>
<dbReference type="PROSITE" id="PS00198">
    <property type="entry name" value="4FE4S_FER_1"/>
    <property type="match status" value="3"/>
</dbReference>
<feature type="domain" description="4Fe-4S ferredoxin-type" evidence="9">
    <location>
        <begin position="1401"/>
        <end position="1430"/>
    </location>
</feature>
<dbReference type="InterPro" id="IPR028261">
    <property type="entry name" value="DPD_II"/>
</dbReference>
<evidence type="ECO:0000313" key="11">
    <source>
        <dbReference type="Proteomes" id="UP000199337"/>
    </source>
</evidence>
<evidence type="ECO:0000259" key="9">
    <source>
        <dbReference type="PROSITE" id="PS51379"/>
    </source>
</evidence>
<feature type="domain" description="4Fe-4S ferredoxin-type" evidence="9">
    <location>
        <begin position="1434"/>
        <end position="1459"/>
    </location>
</feature>
<dbReference type="Gene3D" id="1.10.1060.10">
    <property type="entry name" value="Alpha-helical ferredoxin"/>
    <property type="match status" value="1"/>
</dbReference>
<evidence type="ECO:0000256" key="2">
    <source>
        <dbReference type="ARBA" id="ARBA00006561"/>
    </source>
</evidence>
<dbReference type="EMBL" id="FOOX01000042">
    <property type="protein sequence ID" value="SFH41996.1"/>
    <property type="molecule type" value="Genomic_DNA"/>
</dbReference>
<sequence>MRAENDKMGSVMVVGAGIAGIQASLDLAESGYYVHLVEQSPAIGGIMPMLDKTFPTNDCSMCILSPKIVECGRHLNIEKHMLSNIIEVKGEPGNFKVKINKKARFVDIDKCTGCGECATACPVEVPNEFNAGLANRNAIYKLYPQAMPAAFSIEKAGISPCRAACPAGVNAQGYVQLIKKGKFQEAWSLIYQDNPFPAVCGLVCTHPCESHCHRAQIDAPVSIRNLKRIAAETAYQANPEDLPLPEKEADQGKSIAIIGGGPAGLSAAYQLVKRGYRTVVFESEAIAGGMMRKGIPEYRLPRKYLDFEIQLLEKLGIEIRYNQRWGTNFSVEELKKEYDAVFISTGTPKPFKLGVPGEDLGNIISGIEFLNSVNLNKDIALSGKVSVIGGGNVAIDTARCALRMGAAEVHVFCLESADEMPASNEEIHLAGEEGIVFHHSRGVRSILGNQSVTAIELTGVASVFDENGRFNPRYDDSISETFDTDYLLVAIGQGTDFSYLSAYDQGLLNKANRLQVDPETLETSIQGIFAGGDNVTGPRDVVSAIAAGKTAAESITRYLNQVDQREDRVFKIPEARIAPLRQKADEVAKIAPNTVTYTAPEKRIQGFMPESSGLTPDQAIAEAERCLNCGICSECGECVNTCMRQAIDHKMQDEYEEIQVGAIILSTGVETYDPSQLSYFGYKKYPNVMTSIEFERVLSASGPFQGHLVRPYDNQEPRKIAWIQCVGSRNVRESHGYCSSVCCMYAIKEAVIAKEHSHHELNTTIFMMDMRCFGKDFEKYYQRAEKEHGVNFVRSRIFAVEESSDDSKNLIIRYSDEHGTVFTEEFDLVVLSVGLEPSKQATELGSKLELDINQYGFAELAPLTGVNTSKPGIFTAGAFSGPKDIPETVLQASAAASAAESLLGDVRGTLIKQQVFPPERDVTGEEPRIGVFICNCGINIGGVVRVPEVVEVAQRLPYVVHAEDNLYTCSQDTQAKIKEAIEEYHLNRVIVASCSPRTHKPLFQETLREAGLNKFLFEMANIRDQCSWVHMHEPDKATQKAIDLVKMAVAKAALLKPIKQDSINVIKSALVIGGGLTGMVSSLNLAEMGYQVNLLEKSTELGGLSKRITTGFKGEEIQPFVNDLIDQVESHPLVSVYKSAEIKDASGHHGNFNTMLTDGTEIQHGVTIVAVGGREYKPQEYLYGQDERVMTLLEMEDVIKDGKVEDAKNIVLINCVGSREPERPYCSRVCCSKSIQLAIQCKNANPKANVFILYRDIRTYGLLEDMYREARAKGIIFIRYDVDHKPRVEKDGQGITVTIKDHVLDQDIVIDADLVGLAAAILPPEDNIKLSQLYKVPTNADGFFLEAHMKLRPVDFASEGIFMAGIAHGPKNLEENIAQAKAAAGRAATTLSKDNLESLGLVAVVDPEKCAACLTCVRLCPFNVPMIKHNVAAIEPVLCQGCGTCAGECPNKAITLQGYNDNMLIKMVDGLFEEVL</sequence>
<keyword evidence="3" id="KW-0004">4Fe-4S</keyword>
<keyword evidence="11" id="KW-1185">Reference proteome</keyword>
<dbReference type="Gene3D" id="3.30.70.20">
    <property type="match status" value="2"/>
</dbReference>
<evidence type="ECO:0000256" key="1">
    <source>
        <dbReference type="ARBA" id="ARBA00001974"/>
    </source>
</evidence>
<dbReference type="InterPro" id="IPR017900">
    <property type="entry name" value="4Fe4S_Fe_S_CS"/>
</dbReference>
<keyword evidence="5" id="KW-0285">Flavoprotein</keyword>
<keyword evidence="4" id="KW-0479">Metal-binding</keyword>
<protein>
    <submittedName>
        <fullName evidence="10">NADPH-dependent glutamate synthase beta chain</fullName>
    </submittedName>
</protein>
<dbReference type="OrthoDB" id="135003at2"/>
<dbReference type="Gene3D" id="3.50.50.60">
    <property type="entry name" value="FAD/NAD(P)-binding domain"/>
    <property type="match status" value="4"/>
</dbReference>
<dbReference type="Pfam" id="PF13450">
    <property type="entry name" value="NAD_binding_8"/>
    <property type="match status" value="1"/>
</dbReference>